<evidence type="ECO:0000313" key="1">
    <source>
        <dbReference type="EMBL" id="JAH07990.1"/>
    </source>
</evidence>
<proteinExistence type="predicted"/>
<dbReference type="EMBL" id="GBXM01100587">
    <property type="protein sequence ID" value="JAH07990.1"/>
    <property type="molecule type" value="Transcribed_RNA"/>
</dbReference>
<organism evidence="1">
    <name type="scientific">Anguilla anguilla</name>
    <name type="common">European freshwater eel</name>
    <name type="synonym">Muraena anguilla</name>
    <dbReference type="NCBI Taxonomy" id="7936"/>
    <lineage>
        <taxon>Eukaryota</taxon>
        <taxon>Metazoa</taxon>
        <taxon>Chordata</taxon>
        <taxon>Craniata</taxon>
        <taxon>Vertebrata</taxon>
        <taxon>Euteleostomi</taxon>
        <taxon>Actinopterygii</taxon>
        <taxon>Neopterygii</taxon>
        <taxon>Teleostei</taxon>
        <taxon>Anguilliformes</taxon>
        <taxon>Anguillidae</taxon>
        <taxon>Anguilla</taxon>
    </lineage>
</organism>
<sequence>MFYFLSTVVAESLVSSYCLFSYTIVNL</sequence>
<name>A0A0E9PV74_ANGAN</name>
<reference evidence="1" key="1">
    <citation type="submission" date="2014-11" db="EMBL/GenBank/DDBJ databases">
        <authorList>
            <person name="Amaro Gonzalez C."/>
        </authorList>
    </citation>
    <scope>NUCLEOTIDE SEQUENCE</scope>
</reference>
<protein>
    <submittedName>
        <fullName evidence="1">Uncharacterized protein</fullName>
    </submittedName>
</protein>
<reference evidence="1" key="2">
    <citation type="journal article" date="2015" name="Fish Shellfish Immunol.">
        <title>Early steps in the European eel (Anguilla anguilla)-Vibrio vulnificus interaction in the gills: Role of the RtxA13 toxin.</title>
        <authorList>
            <person name="Callol A."/>
            <person name="Pajuelo D."/>
            <person name="Ebbesson L."/>
            <person name="Teles M."/>
            <person name="MacKenzie S."/>
            <person name="Amaro C."/>
        </authorList>
    </citation>
    <scope>NUCLEOTIDE SEQUENCE</scope>
</reference>
<accession>A0A0E9PV74</accession>
<dbReference type="AlphaFoldDB" id="A0A0E9PV74"/>